<feature type="binding site" evidence="2">
    <location>
        <begin position="31"/>
        <end position="33"/>
    </location>
    <ligand>
        <name>ATP</name>
        <dbReference type="ChEBI" id="CHEBI:30616"/>
    </ligand>
</feature>
<gene>
    <name evidence="4" type="ORF">EXD82_05945</name>
</gene>
<feature type="binding site" evidence="2">
    <location>
        <position position="61"/>
    </location>
    <ligand>
        <name>ATP</name>
        <dbReference type="ChEBI" id="CHEBI:30616"/>
    </ligand>
</feature>
<dbReference type="EMBL" id="SGJB01000009">
    <property type="protein sequence ID" value="TQQ84531.1"/>
    <property type="molecule type" value="Genomic_DNA"/>
</dbReference>
<dbReference type="CDD" id="cd24138">
    <property type="entry name" value="TtcA-like"/>
    <property type="match status" value="1"/>
</dbReference>
<comment type="caution">
    <text evidence="4">The sequence shown here is derived from an EMBL/GenBank/DDBJ whole genome shotgun (WGS) entry which is preliminary data.</text>
</comment>
<dbReference type="GO" id="GO:0005524">
    <property type="term" value="F:ATP binding"/>
    <property type="evidence" value="ECO:0007669"/>
    <property type="project" value="UniProtKB-KW"/>
</dbReference>
<keyword evidence="1" id="KW-0808">Transferase</keyword>
<dbReference type="AlphaFoldDB" id="A0A544QUZ6"/>
<dbReference type="RefSeq" id="WP_142536006.1">
    <property type="nucleotide sequence ID" value="NZ_SGJB01000009.1"/>
</dbReference>
<sequence>MKNILQKLLSKSRKAIQDFNLIQDGDKIAVGLSGGKDSMALLHILKSYQRFSPEKFELIAICLQMGGVDNSSLHELCKELDVELHEIPTDIKEVVFDIRKEKNPCSLCAKMRRGALNDHAVRLGCNKVALGHHKDDALETLLMSMFYEGRVSSFSPKSYLDRTGITVIRPMIYVEEYMIIKAAEEMNFKIVKNPCPADGNTKRQYIKELIVRMQDEMPDFKKNIFIALNNPEQAFLWDKEKISKVK</sequence>
<dbReference type="SUPFAM" id="SSF52402">
    <property type="entry name" value="Adenine nucleotide alpha hydrolases-like"/>
    <property type="match status" value="1"/>
</dbReference>
<evidence type="ECO:0000256" key="1">
    <source>
        <dbReference type="ARBA" id="ARBA00022679"/>
    </source>
</evidence>
<feature type="domain" description="tRNA(Ile)-lysidine/2-thiocytidine synthase N-terminal" evidence="3">
    <location>
        <begin position="27"/>
        <end position="206"/>
    </location>
</feature>
<dbReference type="OrthoDB" id="9801054at2"/>
<evidence type="ECO:0000259" key="3">
    <source>
        <dbReference type="Pfam" id="PF01171"/>
    </source>
</evidence>
<feature type="binding site" evidence="2">
    <location>
        <position position="131"/>
    </location>
    <ligand>
        <name>ATP</name>
        <dbReference type="ChEBI" id="CHEBI:30616"/>
    </ligand>
</feature>
<proteinExistence type="predicted"/>
<dbReference type="InterPro" id="IPR014729">
    <property type="entry name" value="Rossmann-like_a/b/a_fold"/>
</dbReference>
<name>A0A544QUZ6_9FIRM</name>
<evidence type="ECO:0000313" key="5">
    <source>
        <dbReference type="Proteomes" id="UP000317863"/>
    </source>
</evidence>
<evidence type="ECO:0000313" key="4">
    <source>
        <dbReference type="EMBL" id="TQQ84531.1"/>
    </source>
</evidence>
<keyword evidence="2" id="KW-0547">Nucleotide-binding</keyword>
<keyword evidence="2" id="KW-0067">ATP-binding</keyword>
<accession>A0A544QUZ6</accession>
<reference evidence="4 5" key="1">
    <citation type="submission" date="2019-02" db="EMBL/GenBank/DDBJ databases">
        <title>Peptostreptococcaceae bacterium ZHW00191 nov., a new bacterium isolated from the human gut.</title>
        <authorList>
            <person name="Zhou H.-W."/>
            <person name="Chen X.-J."/>
        </authorList>
    </citation>
    <scope>NUCLEOTIDE SEQUENCE [LARGE SCALE GENOMIC DNA]</scope>
    <source>
        <strain evidence="4 5">ZHW00191</strain>
    </source>
</reference>
<dbReference type="Pfam" id="PF01171">
    <property type="entry name" value="ATP_bind_3"/>
    <property type="match status" value="1"/>
</dbReference>
<evidence type="ECO:0000256" key="2">
    <source>
        <dbReference type="PIRSR" id="PIRSR004976-51"/>
    </source>
</evidence>
<feature type="binding site" evidence="2">
    <location>
        <position position="37"/>
    </location>
    <ligand>
        <name>ATP</name>
        <dbReference type="ChEBI" id="CHEBI:30616"/>
    </ligand>
</feature>
<dbReference type="PIRSF" id="PIRSF004976">
    <property type="entry name" value="ATPase_YdaO"/>
    <property type="match status" value="1"/>
</dbReference>
<dbReference type="InterPro" id="IPR011063">
    <property type="entry name" value="TilS/TtcA_N"/>
</dbReference>
<dbReference type="Proteomes" id="UP000317863">
    <property type="component" value="Unassembled WGS sequence"/>
</dbReference>
<keyword evidence="5" id="KW-1185">Reference proteome</keyword>
<dbReference type="PANTHER" id="PTHR43686">
    <property type="entry name" value="SULFURTRANSFERASE-RELATED"/>
    <property type="match status" value="1"/>
</dbReference>
<protein>
    <submittedName>
        <fullName evidence="4">tRNA 2-thiocytidine(32) synthetase TtcA</fullName>
    </submittedName>
</protein>
<dbReference type="GO" id="GO:0008033">
    <property type="term" value="P:tRNA processing"/>
    <property type="evidence" value="ECO:0007669"/>
    <property type="project" value="InterPro"/>
</dbReference>
<dbReference type="PANTHER" id="PTHR43686:SF1">
    <property type="entry name" value="AMINOTRAN_5 DOMAIN-CONTAINING PROTEIN"/>
    <property type="match status" value="1"/>
</dbReference>
<dbReference type="GO" id="GO:0016740">
    <property type="term" value="F:transferase activity"/>
    <property type="evidence" value="ECO:0007669"/>
    <property type="project" value="UniProtKB-KW"/>
</dbReference>
<organism evidence="4 5">
    <name type="scientific">Peptacetobacter hominis</name>
    <dbReference type="NCBI Taxonomy" id="2743610"/>
    <lineage>
        <taxon>Bacteria</taxon>
        <taxon>Bacillati</taxon>
        <taxon>Bacillota</taxon>
        <taxon>Clostridia</taxon>
        <taxon>Peptostreptococcales</taxon>
        <taxon>Peptostreptococcaceae</taxon>
        <taxon>Peptacetobacter</taxon>
    </lineage>
</organism>
<dbReference type="InterPro" id="IPR035107">
    <property type="entry name" value="tRNA_thiolation_TtcA_Ctu1"/>
</dbReference>
<feature type="binding site" evidence="2">
    <location>
        <position position="136"/>
    </location>
    <ligand>
        <name>ATP</name>
        <dbReference type="ChEBI" id="CHEBI:30616"/>
    </ligand>
</feature>
<dbReference type="Gene3D" id="3.40.50.620">
    <property type="entry name" value="HUPs"/>
    <property type="match status" value="1"/>
</dbReference>